<reference evidence="2 3" key="1">
    <citation type="submission" date="2018-03" db="EMBL/GenBank/DDBJ databases">
        <title>Genome sequence of Clostridium luticellarii DSM 29923.</title>
        <authorList>
            <person name="Poehlein A."/>
            <person name="Daniel R."/>
        </authorList>
    </citation>
    <scope>NUCLEOTIDE SEQUENCE [LARGE SCALE GENOMIC DNA]</scope>
    <source>
        <strain evidence="2 3">DSM 29923</strain>
    </source>
</reference>
<proteinExistence type="predicted"/>
<dbReference type="Proteomes" id="UP000237798">
    <property type="component" value="Unassembled WGS sequence"/>
</dbReference>
<keyword evidence="3" id="KW-1185">Reference proteome</keyword>
<accession>A0A2T0BS26</accession>
<dbReference type="RefSeq" id="WP_106007973.1">
    <property type="nucleotide sequence ID" value="NZ_PVXP01000003.1"/>
</dbReference>
<protein>
    <recommendedName>
        <fullName evidence="1">Antitoxin SocA-like Panacea domain-containing protein</fullName>
    </recommendedName>
</protein>
<comment type="caution">
    <text evidence="2">The sequence shown here is derived from an EMBL/GenBank/DDBJ whole genome shotgun (WGS) entry which is preliminary data.</text>
</comment>
<dbReference type="OrthoDB" id="9799173at2"/>
<evidence type="ECO:0000313" key="3">
    <source>
        <dbReference type="Proteomes" id="UP000237798"/>
    </source>
</evidence>
<gene>
    <name evidence="2" type="ORF">CLLU_04740</name>
</gene>
<feature type="domain" description="Antitoxin SocA-like Panacea" evidence="1">
    <location>
        <begin position="187"/>
        <end position="280"/>
    </location>
</feature>
<sequence length="332" mass="38394">MKAKKVFCEECRNDVTYTVSRTQMEGAIKGKKYSYTGKEAHCDDCGSEVYVAGLNDYNLKALYDAYRVENGIVSHDIVVAIPEKYAIGKRPLSLLLGWGEQTYSRYYDGDLPTKQYSQILQKIYDEPQYYAEILEENKSNLKTLASYEKSKKAVEAILGLEQSDESKINLAIEYLLNQCEDITPLALQKALYYIQGFYFAFYNTFIFSEDCEAWVHGPVYKEIYFRYRDYRFDAINGNNEEFDSSVFSSPEKGILDSIAKNICCYSGKVLEHFTHAELPWLSTRGELKANERSGRIIEKELIGKYFSNVKDKYKMINPNDIKDYAQNMFNQI</sequence>
<evidence type="ECO:0000313" key="2">
    <source>
        <dbReference type="EMBL" id="PRR86673.1"/>
    </source>
</evidence>
<evidence type="ECO:0000259" key="1">
    <source>
        <dbReference type="Pfam" id="PF13274"/>
    </source>
</evidence>
<dbReference type="Pfam" id="PF13274">
    <property type="entry name" value="SocA_Panacea"/>
    <property type="match status" value="1"/>
</dbReference>
<name>A0A2T0BS26_9CLOT</name>
<organism evidence="2 3">
    <name type="scientific">Clostridium luticellarii</name>
    <dbReference type="NCBI Taxonomy" id="1691940"/>
    <lineage>
        <taxon>Bacteria</taxon>
        <taxon>Bacillati</taxon>
        <taxon>Bacillota</taxon>
        <taxon>Clostridia</taxon>
        <taxon>Eubacteriales</taxon>
        <taxon>Clostridiaceae</taxon>
        <taxon>Clostridium</taxon>
    </lineage>
</organism>
<dbReference type="AlphaFoldDB" id="A0A2T0BS26"/>
<dbReference type="InterPro" id="IPR025272">
    <property type="entry name" value="SocA_Panacea"/>
</dbReference>
<dbReference type="EMBL" id="PVXP01000003">
    <property type="protein sequence ID" value="PRR86673.1"/>
    <property type="molecule type" value="Genomic_DNA"/>
</dbReference>